<feature type="coiled-coil region" evidence="1">
    <location>
        <begin position="760"/>
        <end position="791"/>
    </location>
</feature>
<accession>A0ABP0LRF6</accession>
<feature type="coiled-coil region" evidence="1">
    <location>
        <begin position="665"/>
        <end position="692"/>
    </location>
</feature>
<feature type="transmembrane region" description="Helical" evidence="2">
    <location>
        <begin position="209"/>
        <end position="230"/>
    </location>
</feature>
<dbReference type="Proteomes" id="UP001642484">
    <property type="component" value="Unassembled WGS sequence"/>
</dbReference>
<feature type="transmembrane region" description="Helical" evidence="2">
    <location>
        <begin position="351"/>
        <end position="369"/>
    </location>
</feature>
<comment type="caution">
    <text evidence="3">The sequence shown here is derived from an EMBL/GenBank/DDBJ whole genome shotgun (WGS) entry which is preliminary data.</text>
</comment>
<proteinExistence type="predicted"/>
<keyword evidence="2" id="KW-1133">Transmembrane helix</keyword>
<dbReference type="EMBL" id="CAXAMN010013414">
    <property type="protein sequence ID" value="CAK9040760.1"/>
    <property type="molecule type" value="Genomic_DNA"/>
</dbReference>
<keyword evidence="2" id="KW-0472">Membrane</keyword>
<keyword evidence="1" id="KW-0175">Coiled coil</keyword>
<evidence type="ECO:0000256" key="2">
    <source>
        <dbReference type="SAM" id="Phobius"/>
    </source>
</evidence>
<name>A0ABP0LRF6_9DINO</name>
<protein>
    <submittedName>
        <fullName evidence="3">Uncharacterized protein</fullName>
    </submittedName>
</protein>
<sequence>MPTPSALRIALEEPHGLPDAEALTRAELEWLRREFQVEVEKLAARVSALEACDGDSLPEPTIIECNQTPTVEDEVEDGEVAVKDLESSVHFDESAWTYPIVLGLMDIRTLDVIFSLLLLLLNFGMQVMFSIIIVTPDFMGEDFVNKITVARQWRTSFAHDYRHVDLSATSLVTRVCAGDGSLILATTQATLITHINSYMSLDKDQFDAGFFPIGILLCMLCILLWALCVYKELRNTWQSLEAVAQLPRNQLTVIRDGHICSISHGRLMAIIATYFTRFAIALVLLIAGVHWLARTTSIADLMLNAVALNAILDVDEFLFAGFSPMSVQVAIRTLEPLKVRCTSRRSQSESVALLMLLAGTLLLPYFGLLQPLGETMLMVKKELCGGNQTFVVGQNSDTQMILGYVTAGERNQEPSPLELAVSVHKFQDPVELPQYIHFVASPDFDTARTRTMLAETLEFNLCIEPAILRPGGAFYQDPVFMGRVSARLAMAGAALGRKDVTTCEELQEFCDTGDARLLRFICSDTCGCTDPAAPSWFRTPAWGCSDTCTQLAMERIGDCRDAPIDERWHQFWDGYLPALEAVYGVGLSGSQAVVLRVEQVLRAMKAGGCPTLKDPQLGFEIGGQRSWCQGDPDLYRPLAWKCTWESNAEHSKNIVACQGRLSSARLDTHDKMQAIEERLAHAEKRATEAKDAWWQGEPALRQVQTALKEVAELRDFTMDQSSKLQNSVQTELGNLAQVQTDCEAVREFCRQQTQKVSEGHDQLRLELKEAVSNARAVAEELAKELAQLKGRAPKEPQTAPSDGDMAKQLEELKEKFVTDLMACEARLHAEDSSTRQFTSEQAAQLWVSVEDLQETVQKLQGSSPSEPK</sequence>
<evidence type="ECO:0000313" key="4">
    <source>
        <dbReference type="Proteomes" id="UP001642484"/>
    </source>
</evidence>
<feature type="non-terminal residue" evidence="3">
    <location>
        <position position="868"/>
    </location>
</feature>
<organism evidence="3 4">
    <name type="scientific">Durusdinium trenchii</name>
    <dbReference type="NCBI Taxonomy" id="1381693"/>
    <lineage>
        <taxon>Eukaryota</taxon>
        <taxon>Sar</taxon>
        <taxon>Alveolata</taxon>
        <taxon>Dinophyceae</taxon>
        <taxon>Suessiales</taxon>
        <taxon>Symbiodiniaceae</taxon>
        <taxon>Durusdinium</taxon>
    </lineage>
</organism>
<reference evidence="3 4" key="1">
    <citation type="submission" date="2024-02" db="EMBL/GenBank/DDBJ databases">
        <authorList>
            <person name="Chen Y."/>
            <person name="Shah S."/>
            <person name="Dougan E. K."/>
            <person name="Thang M."/>
            <person name="Chan C."/>
        </authorList>
    </citation>
    <scope>NUCLEOTIDE SEQUENCE [LARGE SCALE GENOMIC DNA]</scope>
</reference>
<evidence type="ECO:0000256" key="1">
    <source>
        <dbReference type="SAM" id="Coils"/>
    </source>
</evidence>
<keyword evidence="2" id="KW-0812">Transmembrane</keyword>
<feature type="transmembrane region" description="Helical" evidence="2">
    <location>
        <begin position="274"/>
        <end position="293"/>
    </location>
</feature>
<feature type="transmembrane region" description="Helical" evidence="2">
    <location>
        <begin position="112"/>
        <end position="134"/>
    </location>
</feature>
<feature type="transmembrane region" description="Helical" evidence="2">
    <location>
        <begin position="305"/>
        <end position="331"/>
    </location>
</feature>
<gene>
    <name evidence="3" type="ORF">CCMP2556_LOCUS21919</name>
</gene>
<evidence type="ECO:0000313" key="3">
    <source>
        <dbReference type="EMBL" id="CAK9040760.1"/>
    </source>
</evidence>
<keyword evidence="4" id="KW-1185">Reference proteome</keyword>